<reference evidence="9 10" key="1">
    <citation type="submission" date="2016-11" db="EMBL/GenBank/DDBJ databases">
        <authorList>
            <person name="Jaros S."/>
            <person name="Januszkiewicz K."/>
            <person name="Wedrychowicz H."/>
        </authorList>
    </citation>
    <scope>NUCLEOTIDE SEQUENCE [LARGE SCALE GENOMIC DNA]</scope>
    <source>
        <strain evidence="9 10">DSM 14809</strain>
    </source>
</reference>
<dbReference type="SUPFAM" id="SSF161098">
    <property type="entry name" value="MetI-like"/>
    <property type="match status" value="1"/>
</dbReference>
<protein>
    <submittedName>
        <fullName evidence="9">NitT/TauT family transport system permease protein</fullName>
    </submittedName>
</protein>
<comment type="similarity">
    <text evidence="7">Belongs to the binding-protein-dependent transport system permease family.</text>
</comment>
<evidence type="ECO:0000259" key="8">
    <source>
        <dbReference type="PROSITE" id="PS50928"/>
    </source>
</evidence>
<keyword evidence="5 7" id="KW-1133">Transmembrane helix</keyword>
<comment type="subcellular location">
    <subcellularLocation>
        <location evidence="1 7">Cell membrane</location>
        <topology evidence="1 7">Multi-pass membrane protein</topology>
    </subcellularLocation>
</comment>
<feature type="transmembrane region" description="Helical" evidence="7">
    <location>
        <begin position="183"/>
        <end position="207"/>
    </location>
</feature>
<dbReference type="InterPro" id="IPR035906">
    <property type="entry name" value="MetI-like_sf"/>
</dbReference>
<dbReference type="OrthoDB" id="34174at2"/>
<feature type="transmembrane region" description="Helical" evidence="7">
    <location>
        <begin position="96"/>
        <end position="118"/>
    </location>
</feature>
<dbReference type="CDD" id="cd06261">
    <property type="entry name" value="TM_PBP2"/>
    <property type="match status" value="1"/>
</dbReference>
<dbReference type="AlphaFoldDB" id="A0A1M6AEB7"/>
<dbReference type="InterPro" id="IPR000515">
    <property type="entry name" value="MetI-like"/>
</dbReference>
<feature type="domain" description="ABC transmembrane type-1" evidence="8">
    <location>
        <begin position="58"/>
        <end position="242"/>
    </location>
</feature>
<evidence type="ECO:0000256" key="3">
    <source>
        <dbReference type="ARBA" id="ARBA00022475"/>
    </source>
</evidence>
<dbReference type="FunFam" id="1.10.3720.10:FF:000003">
    <property type="entry name" value="Aliphatic sulfonate ABC transporter permease"/>
    <property type="match status" value="1"/>
</dbReference>
<keyword evidence="6 7" id="KW-0472">Membrane</keyword>
<dbReference type="PROSITE" id="PS50928">
    <property type="entry name" value="ABC_TM1"/>
    <property type="match status" value="1"/>
</dbReference>
<feature type="transmembrane region" description="Helical" evidence="7">
    <location>
        <begin position="66"/>
        <end position="84"/>
    </location>
</feature>
<sequence>MKNITRKIIKSGIISWAVLFVIWGIVSLFYAESFFPSPVETFVGFKEIVLNGKLWEDISISVQRVLLGWSRALLIGIPVGLLIGRFRIVNWFIEPFINFFRFVPAIGFLTLFLMWFGVGEESKLILITYASIFPIIINTIAGVNTINPVKYQAAESLGANRFQSFITVTVPGAVPSILTGARLGLSTAIISIVGAEMLAANSGLGYLVYTSRLYYRTDWIFVGIVTLGVLGFFADKFLRFVAKKSLKHYGVTG</sequence>
<keyword evidence="3" id="KW-1003">Cell membrane</keyword>
<keyword evidence="10" id="KW-1185">Reference proteome</keyword>
<evidence type="ECO:0000256" key="4">
    <source>
        <dbReference type="ARBA" id="ARBA00022692"/>
    </source>
</evidence>
<dbReference type="Proteomes" id="UP000184185">
    <property type="component" value="Unassembled WGS sequence"/>
</dbReference>
<gene>
    <name evidence="9" type="ORF">SAMN02745725_00207</name>
</gene>
<evidence type="ECO:0000313" key="9">
    <source>
        <dbReference type="EMBL" id="SHI34757.1"/>
    </source>
</evidence>
<keyword evidence="4 7" id="KW-0812">Transmembrane</keyword>
<dbReference type="PANTHER" id="PTHR30151:SF0">
    <property type="entry name" value="ABC TRANSPORTER PERMEASE PROTEIN MJ0413-RELATED"/>
    <property type="match status" value="1"/>
</dbReference>
<evidence type="ECO:0000313" key="10">
    <source>
        <dbReference type="Proteomes" id="UP000184185"/>
    </source>
</evidence>
<dbReference type="GO" id="GO:0005886">
    <property type="term" value="C:plasma membrane"/>
    <property type="evidence" value="ECO:0007669"/>
    <property type="project" value="UniProtKB-SubCell"/>
</dbReference>
<evidence type="ECO:0000256" key="1">
    <source>
        <dbReference type="ARBA" id="ARBA00004651"/>
    </source>
</evidence>
<feature type="transmembrane region" description="Helical" evidence="7">
    <location>
        <begin position="219"/>
        <end position="238"/>
    </location>
</feature>
<organism evidence="9 10">
    <name type="scientific">Pseudobutyrivibrio xylanivorans DSM 14809</name>
    <dbReference type="NCBI Taxonomy" id="1123012"/>
    <lineage>
        <taxon>Bacteria</taxon>
        <taxon>Bacillati</taxon>
        <taxon>Bacillota</taxon>
        <taxon>Clostridia</taxon>
        <taxon>Lachnospirales</taxon>
        <taxon>Lachnospiraceae</taxon>
        <taxon>Pseudobutyrivibrio</taxon>
    </lineage>
</organism>
<evidence type="ECO:0000256" key="6">
    <source>
        <dbReference type="ARBA" id="ARBA00023136"/>
    </source>
</evidence>
<dbReference type="EMBL" id="FQYQ01000001">
    <property type="protein sequence ID" value="SHI34757.1"/>
    <property type="molecule type" value="Genomic_DNA"/>
</dbReference>
<keyword evidence="2 7" id="KW-0813">Transport</keyword>
<feature type="transmembrane region" description="Helical" evidence="7">
    <location>
        <begin position="124"/>
        <end position="143"/>
    </location>
</feature>
<proteinExistence type="inferred from homology"/>
<feature type="transmembrane region" description="Helical" evidence="7">
    <location>
        <begin position="12"/>
        <end position="31"/>
    </location>
</feature>
<evidence type="ECO:0000256" key="5">
    <source>
        <dbReference type="ARBA" id="ARBA00022989"/>
    </source>
</evidence>
<dbReference type="Pfam" id="PF00528">
    <property type="entry name" value="BPD_transp_1"/>
    <property type="match status" value="1"/>
</dbReference>
<name>A0A1M6AEB7_PSEXY</name>
<dbReference type="GO" id="GO:0042918">
    <property type="term" value="P:alkanesulfonate transmembrane transport"/>
    <property type="evidence" value="ECO:0007669"/>
    <property type="project" value="UniProtKB-ARBA"/>
</dbReference>
<evidence type="ECO:0000256" key="7">
    <source>
        <dbReference type="RuleBase" id="RU363032"/>
    </source>
</evidence>
<dbReference type="RefSeq" id="WP_028246435.1">
    <property type="nucleotide sequence ID" value="NZ_FQYQ01000001.1"/>
</dbReference>
<accession>A0A1M6AEB7</accession>
<evidence type="ECO:0000256" key="2">
    <source>
        <dbReference type="ARBA" id="ARBA00022448"/>
    </source>
</evidence>
<dbReference type="Gene3D" id="1.10.3720.10">
    <property type="entry name" value="MetI-like"/>
    <property type="match status" value="1"/>
</dbReference>
<dbReference type="PANTHER" id="PTHR30151">
    <property type="entry name" value="ALKANE SULFONATE ABC TRANSPORTER-RELATED, MEMBRANE SUBUNIT"/>
    <property type="match status" value="1"/>
</dbReference>